<gene>
    <name evidence="2" type="ORF">R3P38DRAFT_2812070</name>
</gene>
<reference evidence="2 3" key="1">
    <citation type="journal article" date="2024" name="J Genomics">
        <title>Draft genome sequencing and assembly of Favolaschia claudopus CIRM-BRFM 2984 isolated from oak limbs.</title>
        <authorList>
            <person name="Navarro D."/>
            <person name="Drula E."/>
            <person name="Chaduli D."/>
            <person name="Cazenave R."/>
            <person name="Ahrendt S."/>
            <person name="Wang J."/>
            <person name="Lipzen A."/>
            <person name="Daum C."/>
            <person name="Barry K."/>
            <person name="Grigoriev I.V."/>
            <person name="Favel A."/>
            <person name="Rosso M.N."/>
            <person name="Martin F."/>
        </authorList>
    </citation>
    <scope>NUCLEOTIDE SEQUENCE [LARGE SCALE GENOMIC DNA]</scope>
    <source>
        <strain evidence="2 3">CIRM-BRFM 2984</strain>
    </source>
</reference>
<organism evidence="2 3">
    <name type="scientific">Favolaschia claudopus</name>
    <dbReference type="NCBI Taxonomy" id="2862362"/>
    <lineage>
        <taxon>Eukaryota</taxon>
        <taxon>Fungi</taxon>
        <taxon>Dikarya</taxon>
        <taxon>Basidiomycota</taxon>
        <taxon>Agaricomycotina</taxon>
        <taxon>Agaricomycetes</taxon>
        <taxon>Agaricomycetidae</taxon>
        <taxon>Agaricales</taxon>
        <taxon>Marasmiineae</taxon>
        <taxon>Mycenaceae</taxon>
        <taxon>Favolaschia</taxon>
    </lineage>
</organism>
<name>A0AAV9Z7S8_9AGAR</name>
<comment type="caution">
    <text evidence="2">The sequence shown here is derived from an EMBL/GenBank/DDBJ whole genome shotgun (WGS) entry which is preliminary data.</text>
</comment>
<evidence type="ECO:0000313" key="2">
    <source>
        <dbReference type="EMBL" id="KAK6974324.1"/>
    </source>
</evidence>
<dbReference type="AlphaFoldDB" id="A0AAV9Z7S8"/>
<evidence type="ECO:0000256" key="1">
    <source>
        <dbReference type="SAM" id="MobiDB-lite"/>
    </source>
</evidence>
<feature type="region of interest" description="Disordered" evidence="1">
    <location>
        <begin position="130"/>
        <end position="173"/>
    </location>
</feature>
<keyword evidence="3" id="KW-1185">Reference proteome</keyword>
<protein>
    <submittedName>
        <fullName evidence="2">Uncharacterized protein</fullName>
    </submittedName>
</protein>
<feature type="region of interest" description="Disordered" evidence="1">
    <location>
        <begin position="21"/>
        <end position="40"/>
    </location>
</feature>
<proteinExistence type="predicted"/>
<sequence>MVQRSITGIEQRLPRDLEVLEGKEVRTDQSSTRRARGRHKEVAEAIAEAIVKPPPDPKITSVSLEITSVCRDFAQRSDHTYSGHKYAKNASKWTGEAAGTVGEGGEIPKCKGSSFEQMEAVRVERSRACLGGGKKRGRTKGGLKGRDGGQTEADGGWQETRDAFPFGNLSIRS</sequence>
<accession>A0AAV9Z7S8</accession>
<feature type="compositionally biased region" description="Basic residues" evidence="1">
    <location>
        <begin position="133"/>
        <end position="143"/>
    </location>
</feature>
<evidence type="ECO:0000313" key="3">
    <source>
        <dbReference type="Proteomes" id="UP001362999"/>
    </source>
</evidence>
<dbReference type="EMBL" id="JAWWNJ010000185">
    <property type="protein sequence ID" value="KAK6974324.1"/>
    <property type="molecule type" value="Genomic_DNA"/>
</dbReference>
<dbReference type="Proteomes" id="UP001362999">
    <property type="component" value="Unassembled WGS sequence"/>
</dbReference>